<comment type="caution">
    <text evidence="7">The sequence shown here is derived from an EMBL/GenBank/DDBJ whole genome shotgun (WGS) entry which is preliminary data.</text>
</comment>
<feature type="non-terminal residue" evidence="7">
    <location>
        <position position="127"/>
    </location>
</feature>
<evidence type="ECO:0000313" key="8">
    <source>
        <dbReference type="Proteomes" id="UP001328107"/>
    </source>
</evidence>
<evidence type="ECO:0000313" key="7">
    <source>
        <dbReference type="EMBL" id="GMR37569.1"/>
    </source>
</evidence>
<evidence type="ECO:0000256" key="3">
    <source>
        <dbReference type="ARBA" id="ARBA00022989"/>
    </source>
</evidence>
<dbReference type="SUPFAM" id="SSF52540">
    <property type="entry name" value="P-loop containing nucleoside triphosphate hydrolases"/>
    <property type="match status" value="1"/>
</dbReference>
<accession>A0AAN4ZCS4</accession>
<dbReference type="GO" id="GO:0016887">
    <property type="term" value="F:ATP hydrolysis activity"/>
    <property type="evidence" value="ECO:0007669"/>
    <property type="project" value="InterPro"/>
</dbReference>
<dbReference type="AlphaFoldDB" id="A0AAN4ZCS4"/>
<proteinExistence type="predicted"/>
<keyword evidence="2" id="KW-0812">Transmembrane</keyword>
<dbReference type="Gene3D" id="3.40.50.300">
    <property type="entry name" value="P-loop containing nucleotide triphosphate hydrolases"/>
    <property type="match status" value="1"/>
</dbReference>
<evidence type="ECO:0000259" key="6">
    <source>
        <dbReference type="Pfam" id="PF00005"/>
    </source>
</evidence>
<reference evidence="8" key="1">
    <citation type="submission" date="2022-10" db="EMBL/GenBank/DDBJ databases">
        <title>Genome assembly of Pristionchus species.</title>
        <authorList>
            <person name="Yoshida K."/>
            <person name="Sommer R.J."/>
        </authorList>
    </citation>
    <scope>NUCLEOTIDE SEQUENCE [LARGE SCALE GENOMIC DNA]</scope>
    <source>
        <strain evidence="8">RS5460</strain>
    </source>
</reference>
<dbReference type="Pfam" id="PF00005">
    <property type="entry name" value="ABC_tran"/>
    <property type="match status" value="1"/>
</dbReference>
<dbReference type="GO" id="GO:0005524">
    <property type="term" value="F:ATP binding"/>
    <property type="evidence" value="ECO:0007669"/>
    <property type="project" value="InterPro"/>
</dbReference>
<keyword evidence="3" id="KW-1133">Transmembrane helix</keyword>
<feature type="domain" description="ABC transporter" evidence="6">
    <location>
        <begin position="46"/>
        <end position="118"/>
    </location>
</feature>
<feature type="region of interest" description="Disordered" evidence="5">
    <location>
        <begin position="1"/>
        <end position="24"/>
    </location>
</feature>
<keyword evidence="8" id="KW-1185">Reference proteome</keyword>
<feature type="non-terminal residue" evidence="7">
    <location>
        <position position="1"/>
    </location>
</feature>
<evidence type="ECO:0000256" key="2">
    <source>
        <dbReference type="ARBA" id="ARBA00022692"/>
    </source>
</evidence>
<protein>
    <recommendedName>
        <fullName evidence="6">ABC transporter domain-containing protein</fullName>
    </recommendedName>
</protein>
<sequence length="127" mass="13969">VYLTIDSRPQDDEDPSEKNLDPSTVPMHISFQDVSYTFPSRCQSVLHGLSFDLSPGESLALVGQSGCGKSTTLKLVKRFLSPASGSILLDGEPLERFDKRKLREMIGVVSQEPSLFHGICLGRPFSQ</sequence>
<dbReference type="Proteomes" id="UP001328107">
    <property type="component" value="Unassembled WGS sequence"/>
</dbReference>
<dbReference type="InterPro" id="IPR003439">
    <property type="entry name" value="ABC_transporter-like_ATP-bd"/>
</dbReference>
<evidence type="ECO:0000256" key="5">
    <source>
        <dbReference type="SAM" id="MobiDB-lite"/>
    </source>
</evidence>
<keyword evidence="4" id="KW-0472">Membrane</keyword>
<dbReference type="InterPro" id="IPR036640">
    <property type="entry name" value="ABC1_TM_sf"/>
</dbReference>
<dbReference type="InterPro" id="IPR027417">
    <property type="entry name" value="P-loop_NTPase"/>
</dbReference>
<organism evidence="7 8">
    <name type="scientific">Pristionchus mayeri</name>
    <dbReference type="NCBI Taxonomy" id="1317129"/>
    <lineage>
        <taxon>Eukaryota</taxon>
        <taxon>Metazoa</taxon>
        <taxon>Ecdysozoa</taxon>
        <taxon>Nematoda</taxon>
        <taxon>Chromadorea</taxon>
        <taxon>Rhabditida</taxon>
        <taxon>Rhabditina</taxon>
        <taxon>Diplogasteromorpha</taxon>
        <taxon>Diplogasteroidea</taxon>
        <taxon>Neodiplogasteridae</taxon>
        <taxon>Pristionchus</taxon>
    </lineage>
</organism>
<dbReference type="GO" id="GO:0016020">
    <property type="term" value="C:membrane"/>
    <property type="evidence" value="ECO:0007669"/>
    <property type="project" value="UniProtKB-SubCell"/>
</dbReference>
<dbReference type="PANTHER" id="PTHR43394:SF1">
    <property type="entry name" value="ATP-BINDING CASSETTE SUB-FAMILY B MEMBER 10, MITOCHONDRIAL"/>
    <property type="match status" value="1"/>
</dbReference>
<evidence type="ECO:0000256" key="4">
    <source>
        <dbReference type="ARBA" id="ARBA00023136"/>
    </source>
</evidence>
<dbReference type="PANTHER" id="PTHR43394">
    <property type="entry name" value="ATP-DEPENDENT PERMEASE MDL1, MITOCHONDRIAL"/>
    <property type="match status" value="1"/>
</dbReference>
<name>A0AAN4ZCS4_9BILA</name>
<dbReference type="InterPro" id="IPR039421">
    <property type="entry name" value="Type_1_exporter"/>
</dbReference>
<dbReference type="EMBL" id="BTRK01000002">
    <property type="protein sequence ID" value="GMR37569.1"/>
    <property type="molecule type" value="Genomic_DNA"/>
</dbReference>
<dbReference type="Gene3D" id="1.20.1560.10">
    <property type="entry name" value="ABC transporter type 1, transmembrane domain"/>
    <property type="match status" value="1"/>
</dbReference>
<evidence type="ECO:0000256" key="1">
    <source>
        <dbReference type="ARBA" id="ARBA00004141"/>
    </source>
</evidence>
<comment type="subcellular location">
    <subcellularLocation>
        <location evidence="1">Membrane</location>
        <topology evidence="1">Multi-pass membrane protein</topology>
    </subcellularLocation>
</comment>
<gene>
    <name evidence="7" type="ORF">PMAYCL1PPCAC_07764</name>
</gene>
<dbReference type="GO" id="GO:0015421">
    <property type="term" value="F:ABC-type oligopeptide transporter activity"/>
    <property type="evidence" value="ECO:0007669"/>
    <property type="project" value="TreeGrafter"/>
</dbReference>